<protein>
    <submittedName>
        <fullName evidence="2">Uncharacterized protein</fullName>
    </submittedName>
</protein>
<feature type="compositionally biased region" description="Basic and acidic residues" evidence="1">
    <location>
        <begin position="322"/>
        <end position="332"/>
    </location>
</feature>
<feature type="compositionally biased region" description="Polar residues" evidence="1">
    <location>
        <begin position="333"/>
        <end position="342"/>
    </location>
</feature>
<dbReference type="EMBL" id="LAZR01005896">
    <property type="protein sequence ID" value="KKM96326.1"/>
    <property type="molecule type" value="Genomic_DNA"/>
</dbReference>
<feature type="region of interest" description="Disordered" evidence="1">
    <location>
        <begin position="147"/>
        <end position="170"/>
    </location>
</feature>
<organism evidence="2">
    <name type="scientific">marine sediment metagenome</name>
    <dbReference type="NCBI Taxonomy" id="412755"/>
    <lineage>
        <taxon>unclassified sequences</taxon>
        <taxon>metagenomes</taxon>
        <taxon>ecological metagenomes</taxon>
    </lineage>
</organism>
<evidence type="ECO:0000313" key="2">
    <source>
        <dbReference type="EMBL" id="KKM96326.1"/>
    </source>
</evidence>
<proteinExistence type="predicted"/>
<accession>A0A0F9MAI0</accession>
<gene>
    <name evidence="2" type="ORF">LCGC14_1179210</name>
</gene>
<sequence>MKSSIINHPPNESLIIIRQWQLIFCDGNEVAAALMSFFEYWHNIKLDIKDQSEKANKVAVTHGDEPTYDTSLYQWHTEADLIAGIQRIAKTGKTLSKGLDLLESKGIITIHKNPNPHYKFDKTRHFLFHPGPINEWLKSEYRLSKSTSRLSKSTSPSSKSLLPSSKNMPAIPEITPEITPESLKAPSANADFSLPISLLSEKEVKALKLPLSAWQQHLADEQVERRRMGVLRFLDGKIATGPLLPDTPAAHTLFDKLAIEAEAKGRRPPQKFPTLAVKEKFNTTADSLNGTLESAINKALESGITAIPRIVNYISSPKWQENKYDHQNRTNDRTSQTSNKADGSSALIPVGSGQTPEMRTRLLAAFGGGE</sequence>
<evidence type="ECO:0000256" key="1">
    <source>
        <dbReference type="SAM" id="MobiDB-lite"/>
    </source>
</evidence>
<reference evidence="2" key="1">
    <citation type="journal article" date="2015" name="Nature">
        <title>Complex archaea that bridge the gap between prokaryotes and eukaryotes.</title>
        <authorList>
            <person name="Spang A."/>
            <person name="Saw J.H."/>
            <person name="Jorgensen S.L."/>
            <person name="Zaremba-Niedzwiedzka K."/>
            <person name="Martijn J."/>
            <person name="Lind A.E."/>
            <person name="van Eijk R."/>
            <person name="Schleper C."/>
            <person name="Guy L."/>
            <person name="Ettema T.J."/>
        </authorList>
    </citation>
    <scope>NUCLEOTIDE SEQUENCE</scope>
</reference>
<feature type="region of interest" description="Disordered" evidence="1">
    <location>
        <begin position="322"/>
        <end position="355"/>
    </location>
</feature>
<comment type="caution">
    <text evidence="2">The sequence shown here is derived from an EMBL/GenBank/DDBJ whole genome shotgun (WGS) entry which is preliminary data.</text>
</comment>
<name>A0A0F9MAI0_9ZZZZ</name>
<dbReference type="AlphaFoldDB" id="A0A0F9MAI0"/>